<accession>A0ABW4NY51</accession>
<name>A0ABW4NY51_9NOCA</name>
<dbReference type="Pfam" id="PF02852">
    <property type="entry name" value="Pyr_redox_dim"/>
    <property type="match status" value="1"/>
</dbReference>
<evidence type="ECO:0000313" key="9">
    <source>
        <dbReference type="Proteomes" id="UP001597286"/>
    </source>
</evidence>
<dbReference type="InterPro" id="IPR050151">
    <property type="entry name" value="Class-I_Pyr_Nuc-Dis_Oxidored"/>
</dbReference>
<evidence type="ECO:0000259" key="7">
    <source>
        <dbReference type="Pfam" id="PF07992"/>
    </source>
</evidence>
<comment type="similarity">
    <text evidence="2">Belongs to the class-I pyridine nucleotide-disulfide oxidoreductase family.</text>
</comment>
<gene>
    <name evidence="8" type="ORF">ACFSJG_02645</name>
</gene>
<dbReference type="InterPro" id="IPR036188">
    <property type="entry name" value="FAD/NAD-bd_sf"/>
</dbReference>
<comment type="caution">
    <text evidence="8">The sequence shown here is derived from an EMBL/GenBank/DDBJ whole genome shotgun (WGS) entry which is preliminary data.</text>
</comment>
<keyword evidence="5" id="KW-0520">NAD</keyword>
<dbReference type="EC" id="1.-.-.-" evidence="8"/>
<dbReference type="InterPro" id="IPR004099">
    <property type="entry name" value="Pyr_nucl-diS_OxRdtase_dimer"/>
</dbReference>
<organism evidence="8 9">
    <name type="scientific">Rhodococcus gannanensis</name>
    <dbReference type="NCBI Taxonomy" id="1960308"/>
    <lineage>
        <taxon>Bacteria</taxon>
        <taxon>Bacillati</taxon>
        <taxon>Actinomycetota</taxon>
        <taxon>Actinomycetes</taxon>
        <taxon>Mycobacteriales</taxon>
        <taxon>Nocardiaceae</taxon>
        <taxon>Rhodococcus</taxon>
    </lineage>
</organism>
<dbReference type="Pfam" id="PF07992">
    <property type="entry name" value="Pyr_redox_2"/>
    <property type="match status" value="1"/>
</dbReference>
<evidence type="ECO:0000256" key="4">
    <source>
        <dbReference type="ARBA" id="ARBA00022827"/>
    </source>
</evidence>
<feature type="domain" description="FAD/NAD(P)-binding" evidence="7">
    <location>
        <begin position="14"/>
        <end position="339"/>
    </location>
</feature>
<dbReference type="PANTHER" id="PTHR22912:SF151">
    <property type="entry name" value="DIHYDROLIPOYL DEHYDROGENASE, MITOCHONDRIAL"/>
    <property type="match status" value="1"/>
</dbReference>
<keyword evidence="3" id="KW-0285">Flavoprotein</keyword>
<evidence type="ECO:0000256" key="3">
    <source>
        <dbReference type="ARBA" id="ARBA00022630"/>
    </source>
</evidence>
<evidence type="ECO:0000313" key="8">
    <source>
        <dbReference type="EMBL" id="MFD1811103.1"/>
    </source>
</evidence>
<keyword evidence="9" id="KW-1185">Reference proteome</keyword>
<dbReference type="PRINTS" id="PR00368">
    <property type="entry name" value="FADPNR"/>
</dbReference>
<dbReference type="SUPFAM" id="SSF55424">
    <property type="entry name" value="FAD/NAD-linked reductases, dimerisation (C-terminal) domain"/>
    <property type="match status" value="1"/>
</dbReference>
<reference evidence="9" key="1">
    <citation type="journal article" date="2019" name="Int. J. Syst. Evol. Microbiol.">
        <title>The Global Catalogue of Microorganisms (GCM) 10K type strain sequencing project: providing services to taxonomists for standard genome sequencing and annotation.</title>
        <authorList>
            <consortium name="The Broad Institute Genomics Platform"/>
            <consortium name="The Broad Institute Genome Sequencing Center for Infectious Disease"/>
            <person name="Wu L."/>
            <person name="Ma J."/>
        </authorList>
    </citation>
    <scope>NUCLEOTIDE SEQUENCE [LARGE SCALE GENOMIC DNA]</scope>
    <source>
        <strain evidence="9">DT72</strain>
    </source>
</reference>
<dbReference type="Gene3D" id="3.30.390.30">
    <property type="match status" value="1"/>
</dbReference>
<feature type="domain" description="Pyridine nucleotide-disulphide oxidoreductase dimerisation" evidence="6">
    <location>
        <begin position="373"/>
        <end position="477"/>
    </location>
</feature>
<keyword evidence="8" id="KW-0560">Oxidoreductase</keyword>
<dbReference type="InterPro" id="IPR023753">
    <property type="entry name" value="FAD/NAD-binding_dom"/>
</dbReference>
<dbReference type="Gene3D" id="3.50.50.60">
    <property type="entry name" value="FAD/NAD(P)-binding domain"/>
    <property type="match status" value="2"/>
</dbReference>
<dbReference type="InterPro" id="IPR001100">
    <property type="entry name" value="Pyr_nuc-diS_OxRdtase"/>
</dbReference>
<sequence>MAPTNAPAAADSEYDVVVIGGGPAGENAARYAIAGSDRTAAIVEHELLGGECSYWACMPSKALLRPGTVLGAARAMPGVREAVGDRALDVPAILQRRDSFTAHHSDVGQVEWAEGVGIDVIRGSGRLAGERVVEVTDAGGTRTLRARHAVVLATGSTATVPPTPGLREALPWTSRDATNLQEVPGRVAIVGGGVVACEAANWLLDFGAEVTLLVRGPRLLASAEPFASDAVAAGLRDRGATVLTGTTATTVRRDSPEDSGIGTIHGGTVTLSLDSGAELTVDEVIVAAGRRPATAALGLGNVGLDAVHTDDQLTVTGVDGNWLYAVGDVSGRTPLTHMGKYHGRVCGDVIAARAESRALDGARFSADADRTAVPQVVFTSPEVAAVGLTESVARAQGFDVDTVEVDIAVAGSSLSRDDFTGHAKLVIDRARDTVLGATFVGTEVADQLHAATVAVAGSVPLSALWHAVPAYPTVSEFWLRLLEARRG</sequence>
<dbReference type="PRINTS" id="PR00411">
    <property type="entry name" value="PNDRDTASEI"/>
</dbReference>
<evidence type="ECO:0000256" key="2">
    <source>
        <dbReference type="ARBA" id="ARBA00007532"/>
    </source>
</evidence>
<dbReference type="SUPFAM" id="SSF51905">
    <property type="entry name" value="FAD/NAD(P)-binding domain"/>
    <property type="match status" value="1"/>
</dbReference>
<dbReference type="InterPro" id="IPR016156">
    <property type="entry name" value="FAD/NAD-linked_Rdtase_dimer_sf"/>
</dbReference>
<evidence type="ECO:0000256" key="5">
    <source>
        <dbReference type="ARBA" id="ARBA00023027"/>
    </source>
</evidence>
<comment type="cofactor">
    <cofactor evidence="1">
        <name>FAD</name>
        <dbReference type="ChEBI" id="CHEBI:57692"/>
    </cofactor>
</comment>
<dbReference type="RefSeq" id="WP_378483658.1">
    <property type="nucleotide sequence ID" value="NZ_JBHUFB010000004.1"/>
</dbReference>
<evidence type="ECO:0000259" key="6">
    <source>
        <dbReference type="Pfam" id="PF02852"/>
    </source>
</evidence>
<keyword evidence="4" id="KW-0274">FAD</keyword>
<dbReference type="GO" id="GO:0016491">
    <property type="term" value="F:oxidoreductase activity"/>
    <property type="evidence" value="ECO:0007669"/>
    <property type="project" value="UniProtKB-KW"/>
</dbReference>
<dbReference type="EMBL" id="JBHUFB010000004">
    <property type="protein sequence ID" value="MFD1811103.1"/>
    <property type="molecule type" value="Genomic_DNA"/>
</dbReference>
<dbReference type="PANTHER" id="PTHR22912">
    <property type="entry name" value="DISULFIDE OXIDOREDUCTASE"/>
    <property type="match status" value="1"/>
</dbReference>
<proteinExistence type="inferred from homology"/>
<evidence type="ECO:0000256" key="1">
    <source>
        <dbReference type="ARBA" id="ARBA00001974"/>
    </source>
</evidence>
<dbReference type="Proteomes" id="UP001597286">
    <property type="component" value="Unassembled WGS sequence"/>
</dbReference>
<dbReference type="PIRSF" id="PIRSF000350">
    <property type="entry name" value="Mercury_reductase_MerA"/>
    <property type="match status" value="1"/>
</dbReference>
<protein>
    <submittedName>
        <fullName evidence="8">Dihydrolipoyl dehydrogenase family protein</fullName>
        <ecNumber evidence="8">1.-.-.-</ecNumber>
    </submittedName>
</protein>